<evidence type="ECO:0000256" key="1">
    <source>
        <dbReference type="ARBA" id="ARBA00004138"/>
    </source>
</evidence>
<dbReference type="InterPro" id="IPR015943">
    <property type="entry name" value="WD40/YVTN_repeat-like_dom_sf"/>
</dbReference>
<evidence type="ECO:0000313" key="9">
    <source>
        <dbReference type="Proteomes" id="UP000095283"/>
    </source>
</evidence>
<feature type="region of interest" description="Disordered" evidence="8">
    <location>
        <begin position="378"/>
        <end position="424"/>
    </location>
</feature>
<dbReference type="SUPFAM" id="SSF50978">
    <property type="entry name" value="WD40 repeat-like"/>
    <property type="match status" value="1"/>
</dbReference>
<protein>
    <submittedName>
        <fullName evidence="10">ANAPC4_WD40 domain-containing protein</fullName>
    </submittedName>
</protein>
<keyword evidence="3" id="KW-0677">Repeat</keyword>
<accession>A0A1I7X9H1</accession>
<keyword evidence="4" id="KW-0802">TPR repeat</keyword>
<sequence>MLAIFIDRFHQCQFDPLTAMSSVIIFPILSNIELFLIILTFFIFAFFCDFVCALCKGQRGKSVSARDPNFRFVLEPISAQHAPLELDPGPPSLSTNSCLPMATEGAAKVCSVACSPSGMKTAVAARDRSIVLLDENGEQRDKFATKPVDSKAVTLSSITALDWPFEDKLLIGLMDGKVRVGLVKTNKCTSLYKTEQPVVSMNSKRTSFVSGHQDGSIILYTFSSKSQLVADHQPETLSELFFYRSSILDEKYWDGLVVRDFRFCVFLIVKLVQWMARPRNNCQPKIAGLCVKRVRLTSCSLSLDRWGFRLFANQTEDDRAIGKFRCTWTGFLELGFVLALGRAEAFASALNSRLSFGRGFLRASKALRKPLTTSGWTRPELLSGKGRSVQNYPTPLPKERRELRAEAKASALPSAKTKPGSKKP</sequence>
<organism evidence="9 10">
    <name type="scientific">Heterorhabditis bacteriophora</name>
    <name type="common">Entomopathogenic nematode worm</name>
    <dbReference type="NCBI Taxonomy" id="37862"/>
    <lineage>
        <taxon>Eukaryota</taxon>
        <taxon>Metazoa</taxon>
        <taxon>Ecdysozoa</taxon>
        <taxon>Nematoda</taxon>
        <taxon>Chromadorea</taxon>
        <taxon>Rhabditida</taxon>
        <taxon>Rhabditina</taxon>
        <taxon>Rhabditomorpha</taxon>
        <taxon>Strongyloidea</taxon>
        <taxon>Heterorhabditidae</taxon>
        <taxon>Heterorhabditis</taxon>
    </lineage>
</organism>
<keyword evidence="9" id="KW-1185">Reference proteome</keyword>
<dbReference type="PANTHER" id="PTHR15722">
    <property type="entry name" value="IFT140/172-RELATED"/>
    <property type="match status" value="1"/>
</dbReference>
<dbReference type="AlphaFoldDB" id="A0A1I7X9H1"/>
<keyword evidence="5" id="KW-0969">Cilium</keyword>
<comment type="subcellular location">
    <subcellularLocation>
        <location evidence="1">Cell projection</location>
        <location evidence="1">Cilium</location>
    </subcellularLocation>
</comment>
<evidence type="ECO:0000256" key="2">
    <source>
        <dbReference type="ARBA" id="ARBA00022574"/>
    </source>
</evidence>
<dbReference type="Proteomes" id="UP000095283">
    <property type="component" value="Unplaced"/>
</dbReference>
<evidence type="ECO:0000313" key="10">
    <source>
        <dbReference type="WBParaSite" id="Hba_14231"/>
    </source>
</evidence>
<evidence type="ECO:0000256" key="6">
    <source>
        <dbReference type="ARBA" id="ARBA00023273"/>
    </source>
</evidence>
<comment type="similarity">
    <text evidence="7">Belongs to the IFT172 family.</text>
</comment>
<evidence type="ECO:0000256" key="4">
    <source>
        <dbReference type="ARBA" id="ARBA00022803"/>
    </source>
</evidence>
<evidence type="ECO:0000256" key="7">
    <source>
        <dbReference type="ARBA" id="ARBA00038130"/>
    </source>
</evidence>
<dbReference type="GO" id="GO:0030992">
    <property type="term" value="C:intraciliary transport particle B"/>
    <property type="evidence" value="ECO:0007669"/>
    <property type="project" value="TreeGrafter"/>
</dbReference>
<feature type="compositionally biased region" description="Basic and acidic residues" evidence="8">
    <location>
        <begin position="397"/>
        <end position="407"/>
    </location>
</feature>
<proteinExistence type="inferred from homology"/>
<dbReference type="WBParaSite" id="Hba_14231">
    <property type="protein sequence ID" value="Hba_14231"/>
    <property type="gene ID" value="Hba_14231"/>
</dbReference>
<dbReference type="GO" id="GO:0036064">
    <property type="term" value="C:ciliary basal body"/>
    <property type="evidence" value="ECO:0007669"/>
    <property type="project" value="TreeGrafter"/>
</dbReference>
<keyword evidence="2" id="KW-0853">WD repeat</keyword>
<evidence type="ECO:0000256" key="3">
    <source>
        <dbReference type="ARBA" id="ARBA00022737"/>
    </source>
</evidence>
<dbReference type="GO" id="GO:0005930">
    <property type="term" value="C:axoneme"/>
    <property type="evidence" value="ECO:0007669"/>
    <property type="project" value="TreeGrafter"/>
</dbReference>
<evidence type="ECO:0000256" key="8">
    <source>
        <dbReference type="SAM" id="MobiDB-lite"/>
    </source>
</evidence>
<dbReference type="GO" id="GO:0042073">
    <property type="term" value="P:intraciliary transport"/>
    <property type="evidence" value="ECO:0007669"/>
    <property type="project" value="TreeGrafter"/>
</dbReference>
<dbReference type="PANTHER" id="PTHR15722:SF2">
    <property type="entry name" value="INTRAFLAGELLAR TRANSPORT PROTEIN 172 HOMOLOG"/>
    <property type="match status" value="1"/>
</dbReference>
<dbReference type="InterPro" id="IPR036322">
    <property type="entry name" value="WD40_repeat_dom_sf"/>
</dbReference>
<keyword evidence="6" id="KW-0966">Cell projection</keyword>
<name>A0A1I7X9H1_HETBA</name>
<dbReference type="Gene3D" id="2.130.10.10">
    <property type="entry name" value="YVTN repeat-like/Quinoprotein amine dehydrogenase"/>
    <property type="match status" value="1"/>
</dbReference>
<reference evidence="10" key="1">
    <citation type="submission" date="2016-11" db="UniProtKB">
        <authorList>
            <consortium name="WormBaseParasite"/>
        </authorList>
    </citation>
    <scope>IDENTIFICATION</scope>
</reference>
<evidence type="ECO:0000256" key="5">
    <source>
        <dbReference type="ARBA" id="ARBA00023069"/>
    </source>
</evidence>